<sequence precursor="true">MIRCALLTCVLVFSILHQVAAQPIRLNWAQDGNRCWFRVDKDYFVVNVQTRQCTPAFDKHRLAKAVSKVLQQKVSSKNSVVEQIGFTESQQQLLLKIRGATWLLKLPEYELITPKNEDPLSHDRRLFLPARNSKAGGASTTIVIHNRLSEPIKVYWVSPSGEKRLYGSIEVDQEWEQHTYIGHAWLLRNTSEEDLGCFIARGNDSWNIDPGALKELRHDTPRRPRAKKRYKSTSPDGKWTCFVQNHNLWIRQDEREIPLTSDGTPDNTFQFSESEVPRVEWSPDSKYLLAFQTKRVPEREVHLIESSPSDQLQPRVKSYTYRKPGDKLPQQTLRLFAMPSKKEIPISNRLFENPWTLRFRGWSESGDCFWLHYNQRGHQMLRELEVTAVDGAVKPIIEESSETFIHYSNPGKLVFKSLGDEEILWASERSGWNHLYRYRRDTGQLLNQMTTGDWNVKRIEKIDPQSKQIWFYAVGVHENQDPYHEHFCRVNYDGSQFQILTDGDGTHQIQFEQEDKFFVDTYSRVDLAPVSELRDSQSGELICELHRDDTATKFGKRRMTERFVAKGRDGKTDIWGIIHWPLEFDPNKKYPVVENIYAGPHDHHVPKAFRPQYRYQHQIADAGMIVVQIDGMGTAWRSKAFHDVCYKNLRDAGFLDRIAWIKAAAAKYPQMDISRVGIYGGSAGGQNAMAALLWHHDFYKVAVADCGCHDNRMDKLWWNEQWMGWPVDGSYVASSNSANAHLLEGNLMLIVGELDHNVDPASTTQVVHQLIKHNKDFEYVLVTGVGHGSAETPWASRKRLNFLKEHLRVNEK</sequence>
<dbReference type="InterPro" id="IPR037140">
    <property type="entry name" value="VHL_beta_dom_sf"/>
</dbReference>
<dbReference type="Gene3D" id="2.140.10.30">
    <property type="entry name" value="Dipeptidylpeptidase IV, N-terminal domain"/>
    <property type="match status" value="1"/>
</dbReference>
<dbReference type="RefSeq" id="WP_145310857.1">
    <property type="nucleotide sequence ID" value="NZ_CP037452.1"/>
</dbReference>
<dbReference type="EC" id="3.4.14.12" evidence="5"/>
<keyword evidence="6" id="KW-1185">Reference proteome</keyword>
<reference evidence="5 6" key="1">
    <citation type="submission" date="2019-03" db="EMBL/GenBank/DDBJ databases">
        <title>Deep-cultivation of Planctomycetes and their phenomic and genomic characterization uncovers novel biology.</title>
        <authorList>
            <person name="Wiegand S."/>
            <person name="Jogler M."/>
            <person name="Boedeker C."/>
            <person name="Pinto D."/>
            <person name="Vollmers J."/>
            <person name="Rivas-Marin E."/>
            <person name="Kohn T."/>
            <person name="Peeters S.H."/>
            <person name="Heuer A."/>
            <person name="Rast P."/>
            <person name="Oberbeckmann S."/>
            <person name="Bunk B."/>
            <person name="Jeske O."/>
            <person name="Meyerdierks A."/>
            <person name="Storesund J.E."/>
            <person name="Kallscheuer N."/>
            <person name="Luecker S."/>
            <person name="Lage O.M."/>
            <person name="Pohl T."/>
            <person name="Merkel B.J."/>
            <person name="Hornburger P."/>
            <person name="Mueller R.-W."/>
            <person name="Bruemmer F."/>
            <person name="Labrenz M."/>
            <person name="Spormann A.M."/>
            <person name="Op den Camp H."/>
            <person name="Overmann J."/>
            <person name="Amann R."/>
            <person name="Jetten M.S.M."/>
            <person name="Mascher T."/>
            <person name="Medema M.H."/>
            <person name="Devos D.P."/>
            <person name="Kaster A.-K."/>
            <person name="Ovreas L."/>
            <person name="Rohde M."/>
            <person name="Galperin M.Y."/>
            <person name="Jogler C."/>
        </authorList>
    </citation>
    <scope>NUCLEOTIDE SEQUENCE [LARGE SCALE GENOMIC DNA]</scope>
    <source>
        <strain evidence="5 6">Enr17</strain>
    </source>
</reference>
<dbReference type="SUPFAM" id="SSF53474">
    <property type="entry name" value="alpha/beta-Hydrolases"/>
    <property type="match status" value="1"/>
</dbReference>
<dbReference type="GO" id="GO:0006508">
    <property type="term" value="P:proteolysis"/>
    <property type="evidence" value="ECO:0007669"/>
    <property type="project" value="InterPro"/>
</dbReference>
<proteinExistence type="predicted"/>
<organism evidence="5 6">
    <name type="scientific">Gimesia fumaroli</name>
    <dbReference type="NCBI Taxonomy" id="2527976"/>
    <lineage>
        <taxon>Bacteria</taxon>
        <taxon>Pseudomonadati</taxon>
        <taxon>Planctomycetota</taxon>
        <taxon>Planctomycetia</taxon>
        <taxon>Planctomycetales</taxon>
        <taxon>Planctomycetaceae</taxon>
        <taxon>Gimesia</taxon>
    </lineage>
</organism>
<dbReference type="Pfam" id="PF00326">
    <property type="entry name" value="Peptidase_S9"/>
    <property type="match status" value="1"/>
</dbReference>
<feature type="signal peptide" evidence="1">
    <location>
        <begin position="1"/>
        <end position="20"/>
    </location>
</feature>
<dbReference type="InterPro" id="IPR024053">
    <property type="entry name" value="VHL_beta_dom"/>
</dbReference>
<dbReference type="Gene3D" id="3.40.50.1820">
    <property type="entry name" value="alpha/beta hydrolase"/>
    <property type="match status" value="1"/>
</dbReference>
<keyword evidence="1" id="KW-0732">Signal</keyword>
<feature type="domain" description="Dipeptidylpeptidase IV N-terminal" evidence="3">
    <location>
        <begin position="219"/>
        <end position="528"/>
    </location>
</feature>
<accession>A0A518IEM9</accession>
<dbReference type="KEGG" id="gfm:Enr17x_36170"/>
<dbReference type="Pfam" id="PF01847">
    <property type="entry name" value="VHL"/>
    <property type="match status" value="1"/>
</dbReference>
<feature type="domain" description="von Hippel-Lindau disease tumour suppressor beta" evidence="4">
    <location>
        <begin position="139"/>
        <end position="194"/>
    </location>
</feature>
<dbReference type="SUPFAM" id="SSF82171">
    <property type="entry name" value="DPP6 N-terminal domain-like"/>
    <property type="match status" value="1"/>
</dbReference>
<name>A0A518IEM9_9PLAN</name>
<dbReference type="Pfam" id="PF00930">
    <property type="entry name" value="DPPIV_N"/>
    <property type="match status" value="1"/>
</dbReference>
<evidence type="ECO:0000313" key="5">
    <source>
        <dbReference type="EMBL" id="QDV51561.1"/>
    </source>
</evidence>
<dbReference type="PANTHER" id="PTHR11731:SF118">
    <property type="entry name" value="BLR1971 PROTEIN"/>
    <property type="match status" value="1"/>
</dbReference>
<dbReference type="Proteomes" id="UP000318313">
    <property type="component" value="Chromosome"/>
</dbReference>
<keyword evidence="5" id="KW-0378">Hydrolase</keyword>
<dbReference type="PANTHER" id="PTHR11731">
    <property type="entry name" value="PROTEASE FAMILY S9B,C DIPEPTIDYL-PEPTIDASE IV-RELATED"/>
    <property type="match status" value="1"/>
</dbReference>
<feature type="domain" description="Peptidase S9 prolyl oligopeptidase catalytic" evidence="2">
    <location>
        <begin position="614"/>
        <end position="807"/>
    </location>
</feature>
<dbReference type="OrthoDB" id="9812921at2"/>
<dbReference type="InterPro" id="IPR029058">
    <property type="entry name" value="AB_hydrolase_fold"/>
</dbReference>
<evidence type="ECO:0000313" key="6">
    <source>
        <dbReference type="Proteomes" id="UP000318313"/>
    </source>
</evidence>
<dbReference type="GO" id="GO:0008236">
    <property type="term" value="F:serine-type peptidase activity"/>
    <property type="evidence" value="ECO:0007669"/>
    <property type="project" value="InterPro"/>
</dbReference>
<evidence type="ECO:0000259" key="3">
    <source>
        <dbReference type="Pfam" id="PF00930"/>
    </source>
</evidence>
<dbReference type="Gene3D" id="2.60.40.780">
    <property type="entry name" value="von Hippel-Lindau disease tumour suppressor, beta domain"/>
    <property type="match status" value="1"/>
</dbReference>
<feature type="chain" id="PRO_5021884394" evidence="1">
    <location>
        <begin position="21"/>
        <end position="812"/>
    </location>
</feature>
<evidence type="ECO:0000259" key="4">
    <source>
        <dbReference type="Pfam" id="PF01847"/>
    </source>
</evidence>
<dbReference type="InterPro" id="IPR002469">
    <property type="entry name" value="Peptidase_S9B_N"/>
</dbReference>
<evidence type="ECO:0000259" key="2">
    <source>
        <dbReference type="Pfam" id="PF00326"/>
    </source>
</evidence>
<dbReference type="InterPro" id="IPR001375">
    <property type="entry name" value="Peptidase_S9_cat"/>
</dbReference>
<evidence type="ECO:0000256" key="1">
    <source>
        <dbReference type="SAM" id="SignalP"/>
    </source>
</evidence>
<gene>
    <name evidence="5" type="primary">ptpA_3</name>
    <name evidence="5" type="ORF">Enr17x_36170</name>
</gene>
<dbReference type="AlphaFoldDB" id="A0A518IEM9"/>
<dbReference type="EMBL" id="CP037452">
    <property type="protein sequence ID" value="QDV51561.1"/>
    <property type="molecule type" value="Genomic_DNA"/>
</dbReference>
<dbReference type="InterPro" id="IPR050278">
    <property type="entry name" value="Serine_Prot_S9B/DPPIV"/>
</dbReference>
<protein>
    <submittedName>
        <fullName evidence="5">Prolyl tripeptidyl peptidase</fullName>
        <ecNumber evidence="5">3.4.14.12</ecNumber>
    </submittedName>
</protein>